<evidence type="ECO:0000313" key="2">
    <source>
        <dbReference type="Proteomes" id="UP001164539"/>
    </source>
</evidence>
<comment type="caution">
    <text evidence="1">The sequence shown here is derived from an EMBL/GenBank/DDBJ whole genome shotgun (WGS) entry which is preliminary data.</text>
</comment>
<name>A0ACC1X9Q8_MELAZ</name>
<dbReference type="EMBL" id="CM051403">
    <property type="protein sequence ID" value="KAJ4707981.1"/>
    <property type="molecule type" value="Genomic_DNA"/>
</dbReference>
<keyword evidence="1" id="KW-0251">Elongation factor</keyword>
<gene>
    <name evidence="1" type="ORF">OWV82_018012</name>
</gene>
<dbReference type="Proteomes" id="UP001164539">
    <property type="component" value="Chromosome 10"/>
</dbReference>
<organism evidence="1 2">
    <name type="scientific">Melia azedarach</name>
    <name type="common">Chinaberry tree</name>
    <dbReference type="NCBI Taxonomy" id="155640"/>
    <lineage>
        <taxon>Eukaryota</taxon>
        <taxon>Viridiplantae</taxon>
        <taxon>Streptophyta</taxon>
        <taxon>Embryophyta</taxon>
        <taxon>Tracheophyta</taxon>
        <taxon>Spermatophyta</taxon>
        <taxon>Magnoliopsida</taxon>
        <taxon>eudicotyledons</taxon>
        <taxon>Gunneridae</taxon>
        <taxon>Pentapetalae</taxon>
        <taxon>rosids</taxon>
        <taxon>malvids</taxon>
        <taxon>Sapindales</taxon>
        <taxon>Meliaceae</taxon>
        <taxon>Melia</taxon>
    </lineage>
</organism>
<proteinExistence type="predicted"/>
<protein>
    <submittedName>
        <fullName evidence="1">SPOC domain / Transcription elongation factor S-II protein</fullName>
    </submittedName>
</protein>
<sequence length="917" mass="100510">MVQKESVPGKSGPQRHPMLKGQNSHMQSSAKVKTESFESLRSKMRDNLAAALALVSQDKSLNAEKGSQNEAASSPLKTQENSQPVGSVLAASAAVEAVSAKPKETLPSKEGSSAAKSPDVQTGGQDNFANGNTSADIQTRKCNGQDFQYGNLLPDEDVSFSDNFFVRDELLQGNGLSWVLEPEIGVSEKKEIQTTEKRELTNEKMGGDESMGEQPPQADQSPQILASKIEAELFKLFGGVNKKYKERGRSLLFNLKDRNNPELRGRVMSGEIAPERLCSMTAEELASKELSQWRMAKAEEMAQMVVLPDTEVDIRRLVKKTHKGEFQVEVEQTDTASVDVSVGASSVDRNSAKVNEGEASPTSKAAGMKEESNEATAEKKSNFEAQEDACTITIPSSEGTDLMQGLMVDNELKDAEFLPPIVSLDEFMESLNAEPPFEDLPKDAEKSTPISDKDDTEVGAEAKSPVQTPRDHPDSTPAKLDNIDVTDTKTDMDTKPSDSPIKSEKAPDVATKGELVWDGLLQLNISTMASVMGIFKSGEKAFSQEWPNFLEIKGRVKLDAFEKYLQELPMSRSRAVMILHFVGKEASPKSDRRNLSEVAESYVSDGRVGIAEPAAGAELYFCPPHSKTIELLSKILPKDQLDAFSAIDNGLIGVLVWKKAHLTSTISPNSSSHHKHSSKKHFSSSRRHHHDKDNLNVSMASKPSMTRSRAPDYSQPPVEDDEDDDVPPGFGPAAGRDDDDLPEFNFSGSSTQNPPRLGPFHPHAHTPSRPVDQIRELIHKYGQPQGNPSVSLDRRGIGVSTKSWNDDDDDIPEWQPQAPSHPQPQPVHSYQRAHMVNRQHQHVGVMQSHQQYRQPAMTLQPQMNVMQAQQQNSWTHGAYMVQPSQPGGVQYYGSAGPGGAGQPGIAWRQDAPKSRGF</sequence>
<accession>A0ACC1X9Q8</accession>
<keyword evidence="1" id="KW-0648">Protein biosynthesis</keyword>
<evidence type="ECO:0000313" key="1">
    <source>
        <dbReference type="EMBL" id="KAJ4707981.1"/>
    </source>
</evidence>
<reference evidence="1 2" key="1">
    <citation type="journal article" date="2023" name="Science">
        <title>Complex scaffold remodeling in plant triterpene biosynthesis.</title>
        <authorList>
            <person name="De La Pena R."/>
            <person name="Hodgson H."/>
            <person name="Liu J.C."/>
            <person name="Stephenson M.J."/>
            <person name="Martin A.C."/>
            <person name="Owen C."/>
            <person name="Harkess A."/>
            <person name="Leebens-Mack J."/>
            <person name="Jimenez L.E."/>
            <person name="Osbourn A."/>
            <person name="Sattely E.S."/>
        </authorList>
    </citation>
    <scope>NUCLEOTIDE SEQUENCE [LARGE SCALE GENOMIC DNA]</scope>
    <source>
        <strain evidence="2">cv. JPN11</strain>
        <tissue evidence="1">Leaf</tissue>
    </source>
</reference>
<keyword evidence="2" id="KW-1185">Reference proteome</keyword>